<dbReference type="AlphaFoldDB" id="A0ABD1EDM9"/>
<accession>A0ABD1EDM9</accession>
<evidence type="ECO:0008006" key="4">
    <source>
        <dbReference type="Google" id="ProtNLM"/>
    </source>
</evidence>
<organism evidence="2 3">
    <name type="scientific">Hypothenemus hampei</name>
    <name type="common">Coffee berry borer</name>
    <dbReference type="NCBI Taxonomy" id="57062"/>
    <lineage>
        <taxon>Eukaryota</taxon>
        <taxon>Metazoa</taxon>
        <taxon>Ecdysozoa</taxon>
        <taxon>Arthropoda</taxon>
        <taxon>Hexapoda</taxon>
        <taxon>Insecta</taxon>
        <taxon>Pterygota</taxon>
        <taxon>Neoptera</taxon>
        <taxon>Endopterygota</taxon>
        <taxon>Coleoptera</taxon>
        <taxon>Polyphaga</taxon>
        <taxon>Cucujiformia</taxon>
        <taxon>Curculionidae</taxon>
        <taxon>Scolytinae</taxon>
        <taxon>Hypothenemus</taxon>
    </lineage>
</organism>
<keyword evidence="1" id="KW-0732">Signal</keyword>
<comment type="caution">
    <text evidence="2">The sequence shown here is derived from an EMBL/GenBank/DDBJ whole genome shotgun (WGS) entry which is preliminary data.</text>
</comment>
<feature type="signal peptide" evidence="1">
    <location>
        <begin position="1"/>
        <end position="24"/>
    </location>
</feature>
<proteinExistence type="predicted"/>
<reference evidence="2 3" key="1">
    <citation type="submission" date="2024-05" db="EMBL/GenBank/DDBJ databases">
        <title>Genetic variation in Jamaican populations of the coffee berry borer (Hypothenemus hampei).</title>
        <authorList>
            <person name="Errbii M."/>
            <person name="Myrie A."/>
        </authorList>
    </citation>
    <scope>NUCLEOTIDE SEQUENCE [LARGE SCALE GENOMIC DNA]</scope>
    <source>
        <strain evidence="2">JA-Hopewell-2020-01-JO</strain>
        <tissue evidence="2">Whole body</tissue>
    </source>
</reference>
<protein>
    <recommendedName>
        <fullName evidence="4">Myosuppressin</fullName>
    </recommendedName>
</protein>
<sequence length="98" mass="11185">MHQSVVCFFFGMVVFAFFYSVATASVISCPPNSVQQEINPKISELCYAIQQTLQDSSPQNDEYIGQLLDERTASNLRTNAKRQDVDHVFLRFGRRYGL</sequence>
<gene>
    <name evidence="2" type="ORF">ABEB36_010943</name>
</gene>
<evidence type="ECO:0000313" key="3">
    <source>
        <dbReference type="Proteomes" id="UP001566132"/>
    </source>
</evidence>
<dbReference type="Proteomes" id="UP001566132">
    <property type="component" value="Unassembled WGS sequence"/>
</dbReference>
<evidence type="ECO:0000313" key="2">
    <source>
        <dbReference type="EMBL" id="KAL1492734.1"/>
    </source>
</evidence>
<feature type="chain" id="PRO_5044840049" description="Myosuppressin" evidence="1">
    <location>
        <begin position="25"/>
        <end position="98"/>
    </location>
</feature>
<name>A0ABD1EDM9_HYPHA</name>
<keyword evidence="3" id="KW-1185">Reference proteome</keyword>
<dbReference type="EMBL" id="JBDJPC010000008">
    <property type="protein sequence ID" value="KAL1492734.1"/>
    <property type="molecule type" value="Genomic_DNA"/>
</dbReference>
<evidence type="ECO:0000256" key="1">
    <source>
        <dbReference type="SAM" id="SignalP"/>
    </source>
</evidence>